<comment type="caution">
    <text evidence="3">The sequence shown here is derived from an EMBL/GenBank/DDBJ whole genome shotgun (WGS) entry which is preliminary data.</text>
</comment>
<dbReference type="Pfam" id="PF02638">
    <property type="entry name" value="GHL10"/>
    <property type="match status" value="1"/>
</dbReference>
<keyword evidence="4" id="KW-1185">Reference proteome</keyword>
<keyword evidence="3" id="KW-0378">Hydrolase</keyword>
<evidence type="ECO:0000256" key="1">
    <source>
        <dbReference type="ARBA" id="ARBA00022729"/>
    </source>
</evidence>
<dbReference type="InterPro" id="IPR052177">
    <property type="entry name" value="Divisome_Glycosyl_Hydrolase"/>
</dbReference>
<dbReference type="EMBL" id="JBGEHV010000005">
    <property type="protein sequence ID" value="MEY8038626.1"/>
    <property type="molecule type" value="Genomic_DNA"/>
</dbReference>
<dbReference type="InterPro" id="IPR003790">
    <property type="entry name" value="GHL10"/>
</dbReference>
<evidence type="ECO:0000313" key="4">
    <source>
        <dbReference type="Proteomes" id="UP001564626"/>
    </source>
</evidence>
<proteinExistence type="predicted"/>
<protein>
    <submittedName>
        <fullName evidence="3">Glycoside hydrolase family 10 protein</fullName>
    </submittedName>
</protein>
<reference evidence="3 4" key="1">
    <citation type="submission" date="2024-08" db="EMBL/GenBank/DDBJ databases">
        <title>Genome mining of Saccharopolyspora cebuensis PGLac3 from Nigerian medicinal plant.</title>
        <authorList>
            <person name="Ezeobiora C.E."/>
            <person name="Igbokwe N.H."/>
            <person name="Amin D.H."/>
            <person name="Mendie U.E."/>
        </authorList>
    </citation>
    <scope>NUCLEOTIDE SEQUENCE [LARGE SCALE GENOMIC DNA]</scope>
    <source>
        <strain evidence="3 4">PGLac3</strain>
    </source>
</reference>
<dbReference type="InterPro" id="IPR017853">
    <property type="entry name" value="GH"/>
</dbReference>
<dbReference type="PANTHER" id="PTHR43405">
    <property type="entry name" value="GLYCOSYL HYDROLASE DIGH"/>
    <property type="match status" value="1"/>
</dbReference>
<feature type="domain" description="Glycosyl hydrolase-like 10" evidence="2">
    <location>
        <begin position="43"/>
        <end position="351"/>
    </location>
</feature>
<dbReference type="SUPFAM" id="SSF51445">
    <property type="entry name" value="(Trans)glycosidases"/>
    <property type="match status" value="1"/>
</dbReference>
<evidence type="ECO:0000259" key="2">
    <source>
        <dbReference type="Pfam" id="PF02638"/>
    </source>
</evidence>
<gene>
    <name evidence="3" type="ORF">AB8O55_04395</name>
</gene>
<dbReference type="RefSeq" id="WP_345362050.1">
    <property type="nucleotide sequence ID" value="NZ_BAABII010000006.1"/>
</dbReference>
<dbReference type="Gene3D" id="3.20.20.80">
    <property type="entry name" value="Glycosidases"/>
    <property type="match status" value="1"/>
</dbReference>
<sequence>MNREQGVRRIRADVLCLALASVAVLLGLIGTGGAAAQSPTTALRGMWIGAVHNIDWPSRPGLTPQQQRTEYRALLDQAVDHRLNAVFVQVRPTADAFWPSPREPWSHWLTGEQGRDPGYDPLRFMVDEAHRRGLEFHAWFNPYRVSTHADPSRLVPEHPARQHPEWTFEYDGQLYYDPGLPEVREFVTGAIMHAVRGYDIDGVHLDDYFYPYPADGVEIPDRDTFARHGGGFTDIADWRRHNVDQLVSTLDREVHAAKPGVRFGISPFGIWRNESSDPAGSATSGLESYSAIYADSRKWVREGWVDYIAPQLYWYIGHPAADYAALVPWWHRTVEGTDVELYVGQAAHRAGSSPGWTDPGELSAHLTLNRDHPGVSGDIFFSATSLRTNAAEAMDRVVAEHYQQVR</sequence>
<dbReference type="PANTHER" id="PTHR43405:SF1">
    <property type="entry name" value="GLYCOSYL HYDROLASE DIGH"/>
    <property type="match status" value="1"/>
</dbReference>
<dbReference type="Proteomes" id="UP001564626">
    <property type="component" value="Unassembled WGS sequence"/>
</dbReference>
<name>A0ABV4CBZ2_9PSEU</name>
<dbReference type="GO" id="GO:0016787">
    <property type="term" value="F:hydrolase activity"/>
    <property type="evidence" value="ECO:0007669"/>
    <property type="project" value="UniProtKB-KW"/>
</dbReference>
<evidence type="ECO:0000313" key="3">
    <source>
        <dbReference type="EMBL" id="MEY8038626.1"/>
    </source>
</evidence>
<accession>A0ABV4CBZ2</accession>
<organism evidence="3 4">
    <name type="scientific">Saccharopolyspora cebuensis</name>
    <dbReference type="NCBI Taxonomy" id="418759"/>
    <lineage>
        <taxon>Bacteria</taxon>
        <taxon>Bacillati</taxon>
        <taxon>Actinomycetota</taxon>
        <taxon>Actinomycetes</taxon>
        <taxon>Pseudonocardiales</taxon>
        <taxon>Pseudonocardiaceae</taxon>
        <taxon>Saccharopolyspora</taxon>
    </lineage>
</organism>
<keyword evidence="1" id="KW-0732">Signal</keyword>